<organism evidence="3 4">
    <name type="scientific">Pelagicoccus mobilis</name>
    <dbReference type="NCBI Taxonomy" id="415221"/>
    <lineage>
        <taxon>Bacteria</taxon>
        <taxon>Pseudomonadati</taxon>
        <taxon>Verrucomicrobiota</taxon>
        <taxon>Opitutia</taxon>
        <taxon>Puniceicoccales</taxon>
        <taxon>Pelagicoccaceae</taxon>
        <taxon>Pelagicoccus</taxon>
    </lineage>
</organism>
<evidence type="ECO:0000313" key="3">
    <source>
        <dbReference type="EMBL" id="MBK1876904.1"/>
    </source>
</evidence>
<reference evidence="3" key="1">
    <citation type="submission" date="2021-01" db="EMBL/GenBank/DDBJ databases">
        <title>Modified the classification status of verrucomicrobia.</title>
        <authorList>
            <person name="Feng X."/>
        </authorList>
    </citation>
    <scope>NUCLEOTIDE SEQUENCE</scope>
    <source>
        <strain evidence="3">KCTC 13126</strain>
    </source>
</reference>
<accession>A0A934VQV7</accession>
<evidence type="ECO:0000313" key="4">
    <source>
        <dbReference type="Proteomes" id="UP000617628"/>
    </source>
</evidence>
<feature type="signal peptide" evidence="1">
    <location>
        <begin position="1"/>
        <end position="29"/>
    </location>
</feature>
<evidence type="ECO:0000259" key="2">
    <source>
        <dbReference type="Pfam" id="PF13349"/>
    </source>
</evidence>
<dbReference type="Pfam" id="PF13349">
    <property type="entry name" value="DUF4097"/>
    <property type="match status" value="1"/>
</dbReference>
<evidence type="ECO:0000256" key="1">
    <source>
        <dbReference type="SAM" id="SignalP"/>
    </source>
</evidence>
<dbReference type="AlphaFoldDB" id="A0A934VQV7"/>
<proteinExistence type="predicted"/>
<dbReference type="RefSeq" id="WP_200355120.1">
    <property type="nucleotide sequence ID" value="NZ_JAENIL010000013.1"/>
</dbReference>
<name>A0A934VQV7_9BACT</name>
<dbReference type="Proteomes" id="UP000617628">
    <property type="component" value="Unassembled WGS sequence"/>
</dbReference>
<feature type="domain" description="DUF4097" evidence="2">
    <location>
        <begin position="40"/>
        <end position="268"/>
    </location>
</feature>
<dbReference type="PANTHER" id="PTHR34094:SF1">
    <property type="entry name" value="PROTEIN FAM185A"/>
    <property type="match status" value="1"/>
</dbReference>
<protein>
    <submittedName>
        <fullName evidence="3">DUF4097 family beta strand repeat protein</fullName>
    </submittedName>
</protein>
<comment type="caution">
    <text evidence="3">The sequence shown here is derived from an EMBL/GenBank/DDBJ whole genome shotgun (WGS) entry which is preliminary data.</text>
</comment>
<gene>
    <name evidence="3" type="ORF">JIN87_08500</name>
</gene>
<dbReference type="InterPro" id="IPR025164">
    <property type="entry name" value="Toastrack_DUF4097"/>
</dbReference>
<sequence>MKTNLLSKPLLAISALLSSLTFSIGLVQADEIQNHELDGISKLEFHISKSNIDIIGSDRSDLELELEEPLSGFDPDKITQTIDRNGDTLVIKIEYEKDKGGWLSWGSNNKGYKSATLHIPSNLETKVRTSGGNIDAEAVQAALTLNTSGGNINASDIAGPLKLTTSGGNIRLREIQGNTKAHTSGGNINANNITGKADLHTSGGNINIDGQVTALEAHTSGGHISAQVKSKLVEPLVLTTSGGNVNATLREGMSAPAKLSTSGGSVTIHLPKDQAFELYAKANGGGVSLDHSGQFQGSFNNKKIEGNINGGGPKVTMTTHGGRVRVSEI</sequence>
<keyword evidence="4" id="KW-1185">Reference proteome</keyword>
<dbReference type="EMBL" id="JAENIL010000013">
    <property type="protein sequence ID" value="MBK1876904.1"/>
    <property type="molecule type" value="Genomic_DNA"/>
</dbReference>
<dbReference type="PANTHER" id="PTHR34094">
    <property type="match status" value="1"/>
</dbReference>
<keyword evidence="1" id="KW-0732">Signal</keyword>
<feature type="chain" id="PRO_5038033888" evidence="1">
    <location>
        <begin position="30"/>
        <end position="329"/>
    </location>
</feature>